<dbReference type="EC" id="3.1.26.3" evidence="9"/>
<keyword evidence="9" id="KW-0460">Magnesium</keyword>
<accession>A0A369KCM8</accession>
<dbReference type="PROSITE" id="PS00517">
    <property type="entry name" value="RNASE_3_1"/>
    <property type="match status" value="1"/>
</dbReference>
<keyword evidence="3 9" id="KW-0698">rRNA processing</keyword>
<evidence type="ECO:0000256" key="2">
    <source>
        <dbReference type="ARBA" id="ARBA00010183"/>
    </source>
</evidence>
<dbReference type="GO" id="GO:0006397">
    <property type="term" value="P:mRNA processing"/>
    <property type="evidence" value="ECO:0007669"/>
    <property type="project" value="UniProtKB-UniRule"/>
</dbReference>
<dbReference type="PROSITE" id="PS50142">
    <property type="entry name" value="RNASE_3_2"/>
    <property type="match status" value="1"/>
</dbReference>
<comment type="function">
    <text evidence="9">Digests double-stranded RNA. Involved in the processing of primary rRNA transcript to yield the immediate precursors to the large and small rRNAs (23S and 16S). Processes some mRNAs, and tRNAs when they are encoded in the rRNA operon. Processes pre-crRNA and tracrRNA of type II CRISPR loci if present in the organism.</text>
</comment>
<feature type="domain" description="RNase III" evidence="11">
    <location>
        <begin position="13"/>
        <end position="141"/>
    </location>
</feature>
<comment type="subunit">
    <text evidence="9">Homodimer.</text>
</comment>
<evidence type="ECO:0000259" key="10">
    <source>
        <dbReference type="PROSITE" id="PS50137"/>
    </source>
</evidence>
<evidence type="ECO:0000256" key="5">
    <source>
        <dbReference type="ARBA" id="ARBA00022722"/>
    </source>
</evidence>
<dbReference type="OrthoDB" id="9805026at2"/>
<comment type="similarity">
    <text evidence="2">Belongs to the ribonuclease III family.</text>
</comment>
<dbReference type="Gene3D" id="3.30.160.20">
    <property type="match status" value="1"/>
</dbReference>
<dbReference type="FunFam" id="1.10.1520.10:FF:000001">
    <property type="entry name" value="Ribonuclease 3"/>
    <property type="match status" value="1"/>
</dbReference>
<dbReference type="PANTHER" id="PTHR11207:SF0">
    <property type="entry name" value="RIBONUCLEASE 3"/>
    <property type="match status" value="1"/>
</dbReference>
<dbReference type="GO" id="GO:0006364">
    <property type="term" value="P:rRNA processing"/>
    <property type="evidence" value="ECO:0007669"/>
    <property type="project" value="UniProtKB-UniRule"/>
</dbReference>
<keyword evidence="5 9" id="KW-0540">Nuclease</keyword>
<evidence type="ECO:0000256" key="9">
    <source>
        <dbReference type="HAMAP-Rule" id="MF_00104"/>
    </source>
</evidence>
<feature type="binding site" evidence="9">
    <location>
        <position position="54"/>
    </location>
    <ligand>
        <name>Mg(2+)</name>
        <dbReference type="ChEBI" id="CHEBI:18420"/>
    </ligand>
</feature>
<dbReference type="SMART" id="SM00535">
    <property type="entry name" value="RIBOc"/>
    <property type="match status" value="1"/>
</dbReference>
<evidence type="ECO:0000256" key="8">
    <source>
        <dbReference type="ARBA" id="ARBA00022884"/>
    </source>
</evidence>
<comment type="caution">
    <text evidence="12">The sequence shown here is derived from an EMBL/GenBank/DDBJ whole genome shotgun (WGS) entry which is preliminary data.</text>
</comment>
<dbReference type="InterPro" id="IPR014720">
    <property type="entry name" value="dsRBD_dom"/>
</dbReference>
<dbReference type="Proteomes" id="UP000253816">
    <property type="component" value="Unassembled WGS sequence"/>
</dbReference>
<dbReference type="NCBIfam" id="TIGR02191">
    <property type="entry name" value="RNaseIII"/>
    <property type="match status" value="1"/>
</dbReference>
<dbReference type="SMART" id="SM00358">
    <property type="entry name" value="DSRM"/>
    <property type="match status" value="1"/>
</dbReference>
<organism evidence="12 13">
    <name type="scientific">Candidatus Similichlamydia laticola</name>
    <dbReference type="NCBI Taxonomy" id="2170265"/>
    <lineage>
        <taxon>Bacteria</taxon>
        <taxon>Pseudomonadati</taxon>
        <taxon>Chlamydiota</taxon>
        <taxon>Chlamydiia</taxon>
        <taxon>Parachlamydiales</taxon>
        <taxon>Candidatus Parilichlamydiaceae</taxon>
        <taxon>Candidatus Similichlamydia</taxon>
    </lineage>
</organism>
<gene>
    <name evidence="9" type="primary">rnc</name>
    <name evidence="12" type="ORF">HAT2_00543</name>
</gene>
<dbReference type="RefSeq" id="WP_114544407.1">
    <property type="nucleotide sequence ID" value="NZ_QQBG01000017.1"/>
</dbReference>
<keyword evidence="7 9" id="KW-0378">Hydrolase</keyword>
<comment type="subcellular location">
    <subcellularLocation>
        <location evidence="9">Cytoplasm</location>
    </subcellularLocation>
</comment>
<name>A0A369KCM8_9BACT</name>
<dbReference type="GO" id="GO:0004525">
    <property type="term" value="F:ribonuclease III activity"/>
    <property type="evidence" value="ECO:0007669"/>
    <property type="project" value="UniProtKB-UniRule"/>
</dbReference>
<keyword evidence="13" id="KW-1185">Reference proteome</keyword>
<keyword evidence="4 9" id="KW-0507">mRNA processing</keyword>
<dbReference type="PANTHER" id="PTHR11207">
    <property type="entry name" value="RIBONUCLEASE III"/>
    <property type="match status" value="1"/>
</dbReference>
<evidence type="ECO:0000256" key="7">
    <source>
        <dbReference type="ARBA" id="ARBA00022801"/>
    </source>
</evidence>
<evidence type="ECO:0000313" key="12">
    <source>
        <dbReference type="EMBL" id="RDB31352.1"/>
    </source>
</evidence>
<dbReference type="InterPro" id="IPR011907">
    <property type="entry name" value="RNase_III"/>
</dbReference>
<evidence type="ECO:0000259" key="11">
    <source>
        <dbReference type="PROSITE" id="PS50142"/>
    </source>
</evidence>
<evidence type="ECO:0000256" key="1">
    <source>
        <dbReference type="ARBA" id="ARBA00000109"/>
    </source>
</evidence>
<evidence type="ECO:0000256" key="4">
    <source>
        <dbReference type="ARBA" id="ARBA00022664"/>
    </source>
</evidence>
<dbReference type="SUPFAM" id="SSF54768">
    <property type="entry name" value="dsRNA-binding domain-like"/>
    <property type="match status" value="1"/>
</dbReference>
<dbReference type="GO" id="GO:0003725">
    <property type="term" value="F:double-stranded RNA binding"/>
    <property type="evidence" value="ECO:0007669"/>
    <property type="project" value="TreeGrafter"/>
</dbReference>
<dbReference type="Pfam" id="PF00035">
    <property type="entry name" value="dsrm"/>
    <property type="match status" value="1"/>
</dbReference>
<keyword evidence="8 9" id="KW-0694">RNA-binding</keyword>
<dbReference type="GO" id="GO:0010468">
    <property type="term" value="P:regulation of gene expression"/>
    <property type="evidence" value="ECO:0007669"/>
    <property type="project" value="TreeGrafter"/>
</dbReference>
<protein>
    <recommendedName>
        <fullName evidence="9">Ribonuclease 3</fullName>
        <ecNumber evidence="9">3.1.26.3</ecNumber>
    </recommendedName>
    <alternativeName>
        <fullName evidence="9">Ribonuclease III</fullName>
        <shortName evidence="9">RNase III</shortName>
    </alternativeName>
</protein>
<dbReference type="InterPro" id="IPR036389">
    <property type="entry name" value="RNase_III_sf"/>
</dbReference>
<keyword evidence="6 9" id="KW-0255">Endonuclease</keyword>
<evidence type="ECO:0000256" key="3">
    <source>
        <dbReference type="ARBA" id="ARBA00022552"/>
    </source>
</evidence>
<comment type="catalytic activity">
    <reaction evidence="1 9">
        <text>Endonucleolytic cleavage to 5'-phosphomonoester.</text>
        <dbReference type="EC" id="3.1.26.3"/>
    </reaction>
</comment>
<keyword evidence="9" id="KW-0819">tRNA processing</keyword>
<dbReference type="Gene3D" id="1.10.1520.10">
    <property type="entry name" value="Ribonuclease III domain"/>
    <property type="match status" value="1"/>
</dbReference>
<dbReference type="Pfam" id="PF14622">
    <property type="entry name" value="Ribonucleas_3_3"/>
    <property type="match status" value="1"/>
</dbReference>
<feature type="domain" description="DRBM" evidence="10">
    <location>
        <begin position="167"/>
        <end position="236"/>
    </location>
</feature>
<dbReference type="GO" id="GO:0005737">
    <property type="term" value="C:cytoplasm"/>
    <property type="evidence" value="ECO:0007669"/>
    <property type="project" value="UniProtKB-SubCell"/>
</dbReference>
<sequence length="250" mass="28614">MLEEQVHSWEQKAEEIQLQIGYKFHNSIVLKSAFTHCSYANEILSDCPTNERLEFLGDAVLSLVTAQYLFTYYPDLEEGALTKIRSRVVDSKSCYHYTQHLDIGRHMFLGKGEQLETQRGHANILADLFEALVGAIYLDGGLEEAQRFLLRFLQPAIEQALERPCDNWKAQLQEFCQKIKRKKPSYEILATSGPDHDRNYICGVLIEGHLTGKGEGKSKKQAQQKAAREAIMFLLTEEQRCDQTENELDV</sequence>
<dbReference type="CDD" id="cd00593">
    <property type="entry name" value="RIBOc"/>
    <property type="match status" value="1"/>
</dbReference>
<keyword evidence="9" id="KW-0699">rRNA-binding</keyword>
<feature type="active site" evidence="9">
    <location>
        <position position="130"/>
    </location>
</feature>
<dbReference type="GO" id="GO:0046872">
    <property type="term" value="F:metal ion binding"/>
    <property type="evidence" value="ECO:0007669"/>
    <property type="project" value="UniProtKB-KW"/>
</dbReference>
<keyword evidence="9" id="KW-0479">Metal-binding</keyword>
<dbReference type="GO" id="GO:0008033">
    <property type="term" value="P:tRNA processing"/>
    <property type="evidence" value="ECO:0007669"/>
    <property type="project" value="UniProtKB-KW"/>
</dbReference>
<reference evidence="12 13" key="1">
    <citation type="submission" date="2018-07" db="EMBL/GenBank/DDBJ databases">
        <title>Comparative genomics of the Candidatus Parilichlamydiaceae reveals evidence of convergent evolution and genome reduction in the phylum Chlamydiae.</title>
        <authorList>
            <person name="Taylor-Brown A."/>
            <person name="Polkinghorne A."/>
        </authorList>
    </citation>
    <scope>NUCLEOTIDE SEQUENCE [LARGE SCALE GENOMIC DNA]</scope>
    <source>
        <strain evidence="12 13">Hat2</strain>
    </source>
</reference>
<feature type="binding site" evidence="9">
    <location>
        <position position="127"/>
    </location>
    <ligand>
        <name>Mg(2+)</name>
        <dbReference type="ChEBI" id="CHEBI:18420"/>
    </ligand>
</feature>
<dbReference type="EMBL" id="QQBG01000017">
    <property type="protein sequence ID" value="RDB31352.1"/>
    <property type="molecule type" value="Genomic_DNA"/>
</dbReference>
<dbReference type="CDD" id="cd10845">
    <property type="entry name" value="DSRM_RNAse_III_family"/>
    <property type="match status" value="1"/>
</dbReference>
<dbReference type="PROSITE" id="PS50137">
    <property type="entry name" value="DS_RBD"/>
    <property type="match status" value="1"/>
</dbReference>
<dbReference type="SUPFAM" id="SSF69065">
    <property type="entry name" value="RNase III domain-like"/>
    <property type="match status" value="1"/>
</dbReference>
<feature type="binding site" evidence="9">
    <location>
        <position position="130"/>
    </location>
    <ligand>
        <name>Mg(2+)</name>
        <dbReference type="ChEBI" id="CHEBI:18420"/>
    </ligand>
</feature>
<dbReference type="HAMAP" id="MF_00104">
    <property type="entry name" value="RNase_III"/>
    <property type="match status" value="1"/>
</dbReference>
<evidence type="ECO:0000313" key="13">
    <source>
        <dbReference type="Proteomes" id="UP000253816"/>
    </source>
</evidence>
<dbReference type="AlphaFoldDB" id="A0A369KCM8"/>
<dbReference type="GO" id="GO:0019843">
    <property type="term" value="F:rRNA binding"/>
    <property type="evidence" value="ECO:0007669"/>
    <property type="project" value="UniProtKB-KW"/>
</dbReference>
<feature type="active site" evidence="9">
    <location>
        <position position="58"/>
    </location>
</feature>
<keyword evidence="9" id="KW-0963">Cytoplasm</keyword>
<comment type="cofactor">
    <cofactor evidence="9">
        <name>Mg(2+)</name>
        <dbReference type="ChEBI" id="CHEBI:18420"/>
    </cofactor>
</comment>
<evidence type="ECO:0000256" key="6">
    <source>
        <dbReference type="ARBA" id="ARBA00022759"/>
    </source>
</evidence>
<dbReference type="InterPro" id="IPR000999">
    <property type="entry name" value="RNase_III_dom"/>
</dbReference>
<proteinExistence type="inferred from homology"/>